<evidence type="ECO:0000313" key="2">
    <source>
        <dbReference type="Proteomes" id="UP000469670"/>
    </source>
</evidence>
<name>A0A7K3RW54_9ACTN</name>
<feature type="non-terminal residue" evidence="1">
    <location>
        <position position="1"/>
    </location>
</feature>
<dbReference type="EMBL" id="JAAGMP010000655">
    <property type="protein sequence ID" value="NEC19476.1"/>
    <property type="molecule type" value="Genomic_DNA"/>
</dbReference>
<proteinExistence type="predicted"/>
<sequence length="43" mass="4365">TLHALAATRLAENLPRIESLTLSPDVLTGLLAKLGRPEGGAGA</sequence>
<reference evidence="1 2" key="1">
    <citation type="submission" date="2020-01" db="EMBL/GenBank/DDBJ databases">
        <title>Insect and environment-associated Actinomycetes.</title>
        <authorList>
            <person name="Currrie C."/>
            <person name="Chevrette M."/>
            <person name="Carlson C."/>
            <person name="Stubbendieck R."/>
            <person name="Wendt-Pienkowski E."/>
        </authorList>
    </citation>
    <scope>NUCLEOTIDE SEQUENCE [LARGE SCALE GENOMIC DNA]</scope>
    <source>
        <strain evidence="1 2">SID7590</strain>
    </source>
</reference>
<dbReference type="Proteomes" id="UP000469670">
    <property type="component" value="Unassembled WGS sequence"/>
</dbReference>
<evidence type="ECO:0000313" key="1">
    <source>
        <dbReference type="EMBL" id="NEC19476.1"/>
    </source>
</evidence>
<comment type="caution">
    <text evidence="1">The sequence shown here is derived from an EMBL/GenBank/DDBJ whole genome shotgun (WGS) entry which is preliminary data.</text>
</comment>
<gene>
    <name evidence="1" type="ORF">G3I50_14605</name>
</gene>
<organism evidence="1 2">
    <name type="scientific">Streptomyces parvus</name>
    <dbReference type="NCBI Taxonomy" id="66428"/>
    <lineage>
        <taxon>Bacteria</taxon>
        <taxon>Bacillati</taxon>
        <taxon>Actinomycetota</taxon>
        <taxon>Actinomycetes</taxon>
        <taxon>Kitasatosporales</taxon>
        <taxon>Streptomycetaceae</taxon>
        <taxon>Streptomyces</taxon>
    </lineage>
</organism>
<accession>A0A7K3RW54</accession>
<dbReference type="AlphaFoldDB" id="A0A7K3RW54"/>
<protein>
    <submittedName>
        <fullName evidence="1">SPFH domain-containing protein</fullName>
    </submittedName>
</protein>